<dbReference type="Pfam" id="PF07927">
    <property type="entry name" value="HicA_toxin"/>
    <property type="match status" value="1"/>
</dbReference>
<keyword evidence="6" id="KW-0346">Stress response</keyword>
<dbReference type="InterPro" id="IPR038570">
    <property type="entry name" value="HicA_sf"/>
</dbReference>
<dbReference type="GeneID" id="76833978"/>
<dbReference type="GO" id="GO:0016787">
    <property type="term" value="F:hydrolase activity"/>
    <property type="evidence" value="ECO:0007669"/>
    <property type="project" value="UniProtKB-KW"/>
</dbReference>
<keyword evidence="8" id="KW-1185">Reference proteome</keyword>
<dbReference type="GO" id="GO:0003729">
    <property type="term" value="F:mRNA binding"/>
    <property type="evidence" value="ECO:0007669"/>
    <property type="project" value="InterPro"/>
</dbReference>
<dbReference type="AlphaFoldDB" id="A0A9X9S4I4"/>
<evidence type="ECO:0000256" key="2">
    <source>
        <dbReference type="ARBA" id="ARBA00022722"/>
    </source>
</evidence>
<dbReference type="RefSeq" id="WP_268187078.1">
    <property type="nucleotide sequence ID" value="NZ_CP113361.1"/>
</dbReference>
<dbReference type="KEGG" id="mou:OU421_02710"/>
<dbReference type="InterPro" id="IPR012933">
    <property type="entry name" value="HicA_mRNA_interferase"/>
</dbReference>
<evidence type="ECO:0000256" key="6">
    <source>
        <dbReference type="ARBA" id="ARBA00023016"/>
    </source>
</evidence>
<dbReference type="GO" id="GO:0004519">
    <property type="term" value="F:endonuclease activity"/>
    <property type="evidence" value="ECO:0007669"/>
    <property type="project" value="UniProtKB-KW"/>
</dbReference>
<proteinExistence type="predicted"/>
<keyword evidence="2" id="KW-0540">Nuclease</keyword>
<organism evidence="7 8">
    <name type="scientific">Methanogenium organophilum</name>
    <dbReference type="NCBI Taxonomy" id="2199"/>
    <lineage>
        <taxon>Archaea</taxon>
        <taxon>Methanobacteriati</taxon>
        <taxon>Methanobacteriota</taxon>
        <taxon>Stenosarchaea group</taxon>
        <taxon>Methanomicrobia</taxon>
        <taxon>Methanomicrobiales</taxon>
        <taxon>Methanomicrobiaceae</taxon>
        <taxon>Methanogenium</taxon>
    </lineage>
</organism>
<dbReference type="EMBL" id="CP113361">
    <property type="protein sequence ID" value="WAI01804.1"/>
    <property type="molecule type" value="Genomic_DNA"/>
</dbReference>
<protein>
    <submittedName>
        <fullName evidence="7">Type II toxin-antitoxin system HicA family toxin</fullName>
    </submittedName>
</protein>
<keyword evidence="4" id="KW-0378">Hydrolase</keyword>
<name>A0A9X9S4I4_METOG</name>
<evidence type="ECO:0000256" key="4">
    <source>
        <dbReference type="ARBA" id="ARBA00022801"/>
    </source>
</evidence>
<keyword evidence="1" id="KW-1277">Toxin-antitoxin system</keyword>
<evidence type="ECO:0000256" key="3">
    <source>
        <dbReference type="ARBA" id="ARBA00022759"/>
    </source>
</evidence>
<evidence type="ECO:0000256" key="1">
    <source>
        <dbReference type="ARBA" id="ARBA00022649"/>
    </source>
</evidence>
<accession>A0A9X9S4I4</accession>
<gene>
    <name evidence="7" type="ORF">OU421_02710</name>
</gene>
<keyword evidence="5" id="KW-0694">RNA-binding</keyword>
<evidence type="ECO:0000256" key="5">
    <source>
        <dbReference type="ARBA" id="ARBA00022884"/>
    </source>
</evidence>
<dbReference type="SUPFAM" id="SSF54786">
    <property type="entry name" value="YcfA/nrd intein domain"/>
    <property type="match status" value="1"/>
</dbReference>
<sequence length="48" mass="5017">MVTRGSHQQYKHPAKPGRITIAGHPADVLAPGTLNSILKQAGLKGENG</sequence>
<evidence type="ECO:0000313" key="7">
    <source>
        <dbReference type="EMBL" id="WAI01804.1"/>
    </source>
</evidence>
<keyword evidence="3" id="KW-0255">Endonuclease</keyword>
<dbReference type="Gene3D" id="3.30.920.30">
    <property type="entry name" value="Hypothetical protein"/>
    <property type="match status" value="1"/>
</dbReference>
<reference evidence="7" key="1">
    <citation type="submission" date="2022-11" db="EMBL/GenBank/DDBJ databases">
        <title>Complete genome sequence of Methanogenium organophilum DSM 3596.</title>
        <authorList>
            <person name="Chen S.-C."/>
            <person name="Lai S.-J."/>
            <person name="You Y.-T."/>
        </authorList>
    </citation>
    <scope>NUCLEOTIDE SEQUENCE</scope>
    <source>
        <strain evidence="7">DSM 3596</strain>
    </source>
</reference>
<dbReference type="Proteomes" id="UP001163096">
    <property type="component" value="Chromosome"/>
</dbReference>
<evidence type="ECO:0000313" key="8">
    <source>
        <dbReference type="Proteomes" id="UP001163096"/>
    </source>
</evidence>